<dbReference type="GO" id="GO:0009037">
    <property type="term" value="F:tyrosine-based site-specific recombinase activity"/>
    <property type="evidence" value="ECO:0007669"/>
    <property type="project" value="UniProtKB-UniRule"/>
</dbReference>
<dbReference type="InterPro" id="IPR011010">
    <property type="entry name" value="DNA_brk_join_enz"/>
</dbReference>
<keyword evidence="5 11" id="KW-0132">Cell division</keyword>
<dbReference type="InterPro" id="IPR023009">
    <property type="entry name" value="Tyrosine_recombinase_XerC/XerD"/>
</dbReference>
<evidence type="ECO:0000256" key="1">
    <source>
        <dbReference type="ARBA" id="ARBA00004496"/>
    </source>
</evidence>
<sequence>MGSKRKPKLPASQGSTAVYALSEKDAPWVERFLQQLWLQEGVSEHTRQAYRRDLSALSQYLQQRGSHLLACEAETLHRFLQQRLEQGFHHRSNARCLSSLRRFFRMAREMAWCTQDPTAQVESPRASRSLPKTLTEADVEQLLAAVDIESALGLRDRAMLELMYASGLRVTELVTLPLAQVSLRQGVLRVIGKGNKERLVPMGEEAVQWLERYLQYARPELLNDRQHEALFVTQRAEPLTRQAFWYRIKYHGQQAGLSSSLSPHTLRHAFATHLLNHGADLRSLQMLLGHSDLSTTQIYTHVARERLKSLHQRHHPRG</sequence>
<dbReference type="PANTHER" id="PTHR30349">
    <property type="entry name" value="PHAGE INTEGRASE-RELATED"/>
    <property type="match status" value="1"/>
</dbReference>
<dbReference type="InterPro" id="IPR013762">
    <property type="entry name" value="Integrase-like_cat_sf"/>
</dbReference>
<dbReference type="NCBIfam" id="TIGR02225">
    <property type="entry name" value="recomb_XerD"/>
    <property type="match status" value="1"/>
</dbReference>
<dbReference type="Gene3D" id="1.10.150.130">
    <property type="match status" value="1"/>
</dbReference>
<dbReference type="InterPro" id="IPR004107">
    <property type="entry name" value="Integrase_SAM-like_N"/>
</dbReference>
<dbReference type="CDD" id="cd00798">
    <property type="entry name" value="INT_XerDC_C"/>
    <property type="match status" value="1"/>
</dbReference>
<feature type="domain" description="Tyr recombinase" evidence="12">
    <location>
        <begin position="129"/>
        <end position="312"/>
    </location>
</feature>
<evidence type="ECO:0000256" key="10">
    <source>
        <dbReference type="ARBA" id="ARBA00023306"/>
    </source>
</evidence>
<dbReference type="Pfam" id="PF02899">
    <property type="entry name" value="Phage_int_SAM_1"/>
    <property type="match status" value="1"/>
</dbReference>
<comment type="subcellular location">
    <subcellularLocation>
        <location evidence="1 11">Cytoplasm</location>
    </subcellularLocation>
</comment>
<feature type="active site" evidence="11">
    <location>
        <position position="264"/>
    </location>
</feature>
<comment type="similarity">
    <text evidence="2 11">Belongs to the 'phage' integrase family. XerD subfamily.</text>
</comment>
<evidence type="ECO:0000256" key="8">
    <source>
        <dbReference type="ARBA" id="ARBA00023125"/>
    </source>
</evidence>
<evidence type="ECO:0000259" key="12">
    <source>
        <dbReference type="PROSITE" id="PS51898"/>
    </source>
</evidence>
<feature type="active site" evidence="11">
    <location>
        <position position="193"/>
    </location>
</feature>
<dbReference type="EMBL" id="SNYM01000001">
    <property type="protein sequence ID" value="TDQ51040.1"/>
    <property type="molecule type" value="Genomic_DNA"/>
</dbReference>
<keyword evidence="10 11" id="KW-0131">Cell cycle</keyword>
<dbReference type="Pfam" id="PF00589">
    <property type="entry name" value="Phage_integrase"/>
    <property type="match status" value="1"/>
</dbReference>
<comment type="caution">
    <text evidence="14">The sequence shown here is derived from an EMBL/GenBank/DDBJ whole genome shotgun (WGS) entry which is preliminary data.</text>
</comment>
<accession>A0A4R6UUQ2</accession>
<dbReference type="InterPro" id="IPR011932">
    <property type="entry name" value="Recomb_XerD"/>
</dbReference>
<dbReference type="GO" id="GO:0007059">
    <property type="term" value="P:chromosome segregation"/>
    <property type="evidence" value="ECO:0007669"/>
    <property type="project" value="UniProtKB-UniRule"/>
</dbReference>
<name>A0A4R6UUQ2_9GAMM</name>
<keyword evidence="7 11" id="KW-0229">DNA integration</keyword>
<keyword evidence="15" id="KW-1185">Reference proteome</keyword>
<dbReference type="GO" id="GO:0006313">
    <property type="term" value="P:DNA transposition"/>
    <property type="evidence" value="ECO:0007669"/>
    <property type="project" value="UniProtKB-UniRule"/>
</dbReference>
<dbReference type="InterPro" id="IPR002104">
    <property type="entry name" value="Integrase_catalytic"/>
</dbReference>
<organism evidence="14 15">
    <name type="scientific">Permianibacter aggregans</name>
    <dbReference type="NCBI Taxonomy" id="1510150"/>
    <lineage>
        <taxon>Bacteria</taxon>
        <taxon>Pseudomonadati</taxon>
        <taxon>Pseudomonadota</taxon>
        <taxon>Gammaproteobacteria</taxon>
        <taxon>Pseudomonadales</taxon>
        <taxon>Pseudomonadaceae</taxon>
        <taxon>Permianibacter</taxon>
    </lineage>
</organism>
<dbReference type="GO" id="GO:0003677">
    <property type="term" value="F:DNA binding"/>
    <property type="evidence" value="ECO:0007669"/>
    <property type="project" value="UniProtKB-UniRule"/>
</dbReference>
<evidence type="ECO:0000256" key="9">
    <source>
        <dbReference type="ARBA" id="ARBA00023172"/>
    </source>
</evidence>
<dbReference type="SUPFAM" id="SSF47823">
    <property type="entry name" value="lambda integrase-like, N-terminal domain"/>
    <property type="match status" value="1"/>
</dbReference>
<dbReference type="HAMAP" id="MF_01808">
    <property type="entry name" value="Recomb_XerC_XerD"/>
    <property type="match status" value="1"/>
</dbReference>
<keyword evidence="4 11" id="KW-0963">Cytoplasm</keyword>
<keyword evidence="6 11" id="KW-0159">Chromosome partition</keyword>
<evidence type="ECO:0000256" key="6">
    <source>
        <dbReference type="ARBA" id="ARBA00022829"/>
    </source>
</evidence>
<dbReference type="AlphaFoldDB" id="A0A4R6UUQ2"/>
<feature type="active site" evidence="11">
    <location>
        <position position="290"/>
    </location>
</feature>
<evidence type="ECO:0000256" key="7">
    <source>
        <dbReference type="ARBA" id="ARBA00022908"/>
    </source>
</evidence>
<dbReference type="OrthoDB" id="9801717at2"/>
<evidence type="ECO:0000313" key="14">
    <source>
        <dbReference type="EMBL" id="TDQ51040.1"/>
    </source>
</evidence>
<dbReference type="GO" id="GO:0051301">
    <property type="term" value="P:cell division"/>
    <property type="evidence" value="ECO:0007669"/>
    <property type="project" value="UniProtKB-KW"/>
</dbReference>
<gene>
    <name evidence="11" type="primary">xerD</name>
    <name evidence="14" type="ORF">EV696_1019</name>
</gene>
<comment type="function">
    <text evidence="11">Site-specific tyrosine recombinase, which acts by catalyzing the cutting and rejoining of the recombining DNA molecules. The XerC-XerD complex is essential to convert dimers of the bacterial chromosome into monomers to permit their segregation at cell division. It also contributes to the segregational stability of plasmids.</text>
</comment>
<feature type="active site" evidence="11">
    <location>
        <position position="267"/>
    </location>
</feature>
<keyword evidence="8 11" id="KW-0238">DNA-binding</keyword>
<reference evidence="14 15" key="1">
    <citation type="submission" date="2019-03" db="EMBL/GenBank/DDBJ databases">
        <title>Genomic Encyclopedia of Type Strains, Phase IV (KMG-IV): sequencing the most valuable type-strain genomes for metagenomic binning, comparative biology and taxonomic classification.</title>
        <authorList>
            <person name="Goeker M."/>
        </authorList>
    </citation>
    <scope>NUCLEOTIDE SEQUENCE [LARGE SCALE GENOMIC DNA]</scope>
    <source>
        <strain evidence="14 15">DSM 103792</strain>
    </source>
</reference>
<protein>
    <recommendedName>
        <fullName evidence="3 11">Tyrosine recombinase XerD</fullName>
    </recommendedName>
</protein>
<dbReference type="Proteomes" id="UP000295375">
    <property type="component" value="Unassembled WGS sequence"/>
</dbReference>
<proteinExistence type="inferred from homology"/>
<dbReference type="PANTHER" id="PTHR30349:SF90">
    <property type="entry name" value="TYROSINE RECOMBINASE XERD"/>
    <property type="match status" value="1"/>
</dbReference>
<dbReference type="GO" id="GO:0005737">
    <property type="term" value="C:cytoplasm"/>
    <property type="evidence" value="ECO:0007669"/>
    <property type="project" value="UniProtKB-SubCell"/>
</dbReference>
<dbReference type="SUPFAM" id="SSF56349">
    <property type="entry name" value="DNA breaking-rejoining enzymes"/>
    <property type="match status" value="1"/>
</dbReference>
<dbReference type="Gene3D" id="1.10.443.10">
    <property type="entry name" value="Intergrase catalytic core"/>
    <property type="match status" value="1"/>
</dbReference>
<comment type="subunit">
    <text evidence="11">Forms a cyclic heterotetrameric complex composed of two molecules of XerC and two molecules of XerD.</text>
</comment>
<evidence type="ECO:0000256" key="11">
    <source>
        <dbReference type="HAMAP-Rule" id="MF_01807"/>
    </source>
</evidence>
<feature type="active site" evidence="11">
    <location>
        <position position="169"/>
    </location>
</feature>
<dbReference type="NCBIfam" id="NF040815">
    <property type="entry name" value="recomb_XerA_Arch"/>
    <property type="match status" value="1"/>
</dbReference>
<dbReference type="PROSITE" id="PS51900">
    <property type="entry name" value="CB"/>
    <property type="match status" value="1"/>
</dbReference>
<dbReference type="InterPro" id="IPR010998">
    <property type="entry name" value="Integrase_recombinase_N"/>
</dbReference>
<evidence type="ECO:0000256" key="5">
    <source>
        <dbReference type="ARBA" id="ARBA00022618"/>
    </source>
</evidence>
<dbReference type="NCBIfam" id="NF001399">
    <property type="entry name" value="PRK00283.1"/>
    <property type="match status" value="1"/>
</dbReference>
<feature type="domain" description="Core-binding (CB)" evidence="13">
    <location>
        <begin position="23"/>
        <end position="108"/>
    </location>
</feature>
<evidence type="ECO:0000313" key="15">
    <source>
        <dbReference type="Proteomes" id="UP000295375"/>
    </source>
</evidence>
<evidence type="ECO:0000256" key="4">
    <source>
        <dbReference type="ARBA" id="ARBA00022490"/>
    </source>
</evidence>
<dbReference type="HAMAP" id="MF_01807">
    <property type="entry name" value="Recomb_XerD"/>
    <property type="match status" value="1"/>
</dbReference>
<evidence type="ECO:0000256" key="3">
    <source>
        <dbReference type="ARBA" id="ARBA00015810"/>
    </source>
</evidence>
<evidence type="ECO:0000256" key="2">
    <source>
        <dbReference type="ARBA" id="ARBA00010450"/>
    </source>
</evidence>
<evidence type="ECO:0000259" key="13">
    <source>
        <dbReference type="PROSITE" id="PS51900"/>
    </source>
</evidence>
<keyword evidence="9 11" id="KW-0233">DNA recombination</keyword>
<dbReference type="InterPro" id="IPR050090">
    <property type="entry name" value="Tyrosine_recombinase_XerCD"/>
</dbReference>
<dbReference type="PROSITE" id="PS51898">
    <property type="entry name" value="TYR_RECOMBINASE"/>
    <property type="match status" value="1"/>
</dbReference>
<dbReference type="InterPro" id="IPR044068">
    <property type="entry name" value="CB"/>
</dbReference>
<feature type="active site" description="O-(3'-phospho-DNA)-tyrosine intermediate" evidence="11">
    <location>
        <position position="299"/>
    </location>
</feature>